<dbReference type="EMBL" id="JAPDPI010000025">
    <property type="protein sequence ID" value="MCW3806476.1"/>
    <property type="molecule type" value="Genomic_DNA"/>
</dbReference>
<keyword evidence="1" id="KW-0732">Signal</keyword>
<comment type="caution">
    <text evidence="2">The sequence shown here is derived from an EMBL/GenBank/DDBJ whole genome shotgun (WGS) entry which is preliminary data.</text>
</comment>
<feature type="signal peptide" evidence="1">
    <location>
        <begin position="1"/>
        <end position="22"/>
    </location>
</feature>
<accession>A0AAE3MFI8</accession>
<dbReference type="AlphaFoldDB" id="A0AAE3MFI8"/>
<evidence type="ECO:0000256" key="1">
    <source>
        <dbReference type="SAM" id="SignalP"/>
    </source>
</evidence>
<gene>
    <name evidence="2" type="ORF">OM074_12645</name>
</gene>
<protein>
    <recommendedName>
        <fullName evidence="4">Lipocalin-like domain-containing protein</fullName>
    </recommendedName>
</protein>
<sequence length="179" mass="20185">MKKIAFFLAVIVCAAVVLPSCGKDDTKPEDTKSALTFNGTEFNPNSMCELWHDNTEDYFKISLWDGSLYLNTSFEVKGEGDWLTLILHKNSDIPVGTYTFGEDEEEEGFFYGYMKLGVYQSAEGYTSNESSVYFTAGTLKVEATSDQYTYKITLDLTGDTGESYKGTVTVDFRYMMQVY</sequence>
<evidence type="ECO:0000313" key="2">
    <source>
        <dbReference type="EMBL" id="MCW3806476.1"/>
    </source>
</evidence>
<dbReference type="Proteomes" id="UP001207408">
    <property type="component" value="Unassembled WGS sequence"/>
</dbReference>
<dbReference type="RefSeq" id="WP_301199949.1">
    <property type="nucleotide sequence ID" value="NZ_JAPDPI010000025.1"/>
</dbReference>
<evidence type="ECO:0008006" key="4">
    <source>
        <dbReference type="Google" id="ProtNLM"/>
    </source>
</evidence>
<keyword evidence="3" id="KW-1185">Reference proteome</keyword>
<reference evidence="2" key="1">
    <citation type="submission" date="2022-10" db="EMBL/GenBank/DDBJ databases">
        <authorList>
            <person name="Yu W.X."/>
        </authorList>
    </citation>
    <scope>NUCLEOTIDE SEQUENCE</scope>
    <source>
        <strain evidence="2">D04</strain>
    </source>
</reference>
<organism evidence="2 3">
    <name type="scientific">Plebeiibacterium marinum</name>
    <dbReference type="NCBI Taxonomy" id="2992111"/>
    <lineage>
        <taxon>Bacteria</taxon>
        <taxon>Pseudomonadati</taxon>
        <taxon>Bacteroidota</taxon>
        <taxon>Bacteroidia</taxon>
        <taxon>Marinilabiliales</taxon>
        <taxon>Marinilabiliaceae</taxon>
        <taxon>Plebeiibacterium</taxon>
    </lineage>
</organism>
<proteinExistence type="predicted"/>
<feature type="chain" id="PRO_5042259824" description="Lipocalin-like domain-containing protein" evidence="1">
    <location>
        <begin position="23"/>
        <end position="179"/>
    </location>
</feature>
<evidence type="ECO:0000313" key="3">
    <source>
        <dbReference type="Proteomes" id="UP001207408"/>
    </source>
</evidence>
<name>A0AAE3MFI8_9BACT</name>